<dbReference type="Gramene" id="OPUNC01G00120.2">
    <property type="protein sequence ID" value="OPUNC01G00120.2"/>
    <property type="gene ID" value="OPUNC01G00120"/>
</dbReference>
<dbReference type="HOGENOM" id="CLU_3417659_0_0_1"/>
<reference evidence="1" key="2">
    <citation type="submission" date="2018-05" db="EMBL/GenBank/DDBJ databases">
        <title>OpunRS2 (Oryza punctata Reference Sequence Version 2).</title>
        <authorList>
            <person name="Zhang J."/>
            <person name="Kudrna D."/>
            <person name="Lee S."/>
            <person name="Talag J."/>
            <person name="Welchert J."/>
            <person name="Wing R.A."/>
        </authorList>
    </citation>
    <scope>NUCLEOTIDE SEQUENCE [LARGE SCALE GENOMIC DNA]</scope>
</reference>
<evidence type="ECO:0000313" key="1">
    <source>
        <dbReference type="EnsemblPlants" id="OPUNC01G00120.2"/>
    </source>
</evidence>
<dbReference type="AlphaFoldDB" id="A0A0E0JD06"/>
<protein>
    <submittedName>
        <fullName evidence="1">Uncharacterized protein</fullName>
    </submittedName>
</protein>
<accession>A0A0E0JD06</accession>
<keyword evidence="2" id="KW-1185">Reference proteome</keyword>
<proteinExistence type="predicted"/>
<reference evidence="1" key="1">
    <citation type="submission" date="2015-04" db="UniProtKB">
        <authorList>
            <consortium name="EnsemblPlants"/>
        </authorList>
    </citation>
    <scope>IDENTIFICATION</scope>
</reference>
<evidence type="ECO:0000313" key="2">
    <source>
        <dbReference type="Proteomes" id="UP000026962"/>
    </source>
</evidence>
<sequence length="26" mass="3175">MELVTRFNEELENYLSCYQNVVLVMH</sequence>
<organism evidence="1">
    <name type="scientific">Oryza punctata</name>
    <name type="common">Red rice</name>
    <dbReference type="NCBI Taxonomy" id="4537"/>
    <lineage>
        <taxon>Eukaryota</taxon>
        <taxon>Viridiplantae</taxon>
        <taxon>Streptophyta</taxon>
        <taxon>Embryophyta</taxon>
        <taxon>Tracheophyta</taxon>
        <taxon>Spermatophyta</taxon>
        <taxon>Magnoliopsida</taxon>
        <taxon>Liliopsida</taxon>
        <taxon>Poales</taxon>
        <taxon>Poaceae</taxon>
        <taxon>BOP clade</taxon>
        <taxon>Oryzoideae</taxon>
        <taxon>Oryzeae</taxon>
        <taxon>Oryzinae</taxon>
        <taxon>Oryza</taxon>
    </lineage>
</organism>
<dbReference type="Proteomes" id="UP000026962">
    <property type="component" value="Chromosome 1"/>
</dbReference>
<name>A0A0E0JD06_ORYPU</name>
<dbReference type="EnsemblPlants" id="OPUNC01G00120.2">
    <property type="protein sequence ID" value="OPUNC01G00120.2"/>
    <property type="gene ID" value="OPUNC01G00120"/>
</dbReference>